<organism evidence="1 2">
    <name type="scientific">Cirrhinus mrigala</name>
    <name type="common">Mrigala</name>
    <dbReference type="NCBI Taxonomy" id="683832"/>
    <lineage>
        <taxon>Eukaryota</taxon>
        <taxon>Metazoa</taxon>
        <taxon>Chordata</taxon>
        <taxon>Craniata</taxon>
        <taxon>Vertebrata</taxon>
        <taxon>Euteleostomi</taxon>
        <taxon>Actinopterygii</taxon>
        <taxon>Neopterygii</taxon>
        <taxon>Teleostei</taxon>
        <taxon>Ostariophysi</taxon>
        <taxon>Cypriniformes</taxon>
        <taxon>Cyprinidae</taxon>
        <taxon>Labeoninae</taxon>
        <taxon>Labeonini</taxon>
        <taxon>Cirrhinus</taxon>
    </lineage>
</organism>
<evidence type="ECO:0000313" key="2">
    <source>
        <dbReference type="Proteomes" id="UP001529510"/>
    </source>
</evidence>
<evidence type="ECO:0000313" key="1">
    <source>
        <dbReference type="EMBL" id="KAL0172889.1"/>
    </source>
</evidence>
<sequence>LALHAENSIPMHCDIFPAVGHGLEMVIHDVVNHNTRPVSQEQRQSLTVFAVPTGALHIELN</sequence>
<keyword evidence="2" id="KW-1185">Reference proteome</keyword>
<dbReference type="EMBL" id="JAMKFB020000016">
    <property type="protein sequence ID" value="KAL0172889.1"/>
    <property type="molecule type" value="Genomic_DNA"/>
</dbReference>
<protein>
    <submittedName>
        <fullName evidence="1">Uncharacterized protein</fullName>
    </submittedName>
</protein>
<feature type="non-terminal residue" evidence="1">
    <location>
        <position position="1"/>
    </location>
</feature>
<dbReference type="AlphaFoldDB" id="A0ABD0PFN2"/>
<proteinExistence type="predicted"/>
<feature type="non-terminal residue" evidence="1">
    <location>
        <position position="61"/>
    </location>
</feature>
<gene>
    <name evidence="1" type="ORF">M9458_033200</name>
</gene>
<comment type="caution">
    <text evidence="1">The sequence shown here is derived from an EMBL/GenBank/DDBJ whole genome shotgun (WGS) entry which is preliminary data.</text>
</comment>
<dbReference type="Proteomes" id="UP001529510">
    <property type="component" value="Unassembled WGS sequence"/>
</dbReference>
<accession>A0ABD0PFN2</accession>
<reference evidence="1 2" key="1">
    <citation type="submission" date="2024-05" db="EMBL/GenBank/DDBJ databases">
        <title>Genome sequencing and assembly of Indian major carp, Cirrhinus mrigala (Hamilton, 1822).</title>
        <authorList>
            <person name="Mohindra V."/>
            <person name="Chowdhury L.M."/>
            <person name="Lal K."/>
            <person name="Jena J.K."/>
        </authorList>
    </citation>
    <scope>NUCLEOTIDE SEQUENCE [LARGE SCALE GENOMIC DNA]</scope>
    <source>
        <strain evidence="1">CM1030</strain>
        <tissue evidence="1">Blood</tissue>
    </source>
</reference>
<name>A0ABD0PFN2_CIRMR</name>